<dbReference type="EMBL" id="MNPL01001813">
    <property type="protein sequence ID" value="OQR78802.1"/>
    <property type="molecule type" value="Genomic_DNA"/>
</dbReference>
<comment type="caution">
    <text evidence="1">The sequence shown here is derived from an EMBL/GenBank/DDBJ whole genome shotgun (WGS) entry which is preliminary data.</text>
</comment>
<evidence type="ECO:0000313" key="1">
    <source>
        <dbReference type="EMBL" id="OQR78802.1"/>
    </source>
</evidence>
<gene>
    <name evidence="1" type="ORF">BIW11_06167</name>
</gene>
<keyword evidence="2" id="KW-1185">Reference proteome</keyword>
<accession>A0A1V9XZC5</accession>
<sequence>MHKSSIQTFEVQIRVSVSQCFKTPGFRITSEHRIAELIRVACPLSSQSEANR</sequence>
<dbReference type="Proteomes" id="UP000192247">
    <property type="component" value="Unassembled WGS sequence"/>
</dbReference>
<dbReference type="InParanoid" id="A0A1V9XZC5"/>
<organism evidence="1 2">
    <name type="scientific">Tropilaelaps mercedesae</name>
    <dbReference type="NCBI Taxonomy" id="418985"/>
    <lineage>
        <taxon>Eukaryota</taxon>
        <taxon>Metazoa</taxon>
        <taxon>Ecdysozoa</taxon>
        <taxon>Arthropoda</taxon>
        <taxon>Chelicerata</taxon>
        <taxon>Arachnida</taxon>
        <taxon>Acari</taxon>
        <taxon>Parasitiformes</taxon>
        <taxon>Mesostigmata</taxon>
        <taxon>Gamasina</taxon>
        <taxon>Dermanyssoidea</taxon>
        <taxon>Laelapidae</taxon>
        <taxon>Tropilaelaps</taxon>
    </lineage>
</organism>
<name>A0A1V9XZC5_9ACAR</name>
<reference evidence="1 2" key="1">
    <citation type="journal article" date="2017" name="Gigascience">
        <title>Draft genome of the honey bee ectoparasitic mite, Tropilaelaps mercedesae, is shaped by the parasitic life history.</title>
        <authorList>
            <person name="Dong X."/>
            <person name="Armstrong S.D."/>
            <person name="Xia D."/>
            <person name="Makepeace B.L."/>
            <person name="Darby A.C."/>
            <person name="Kadowaki T."/>
        </authorList>
    </citation>
    <scope>NUCLEOTIDE SEQUENCE [LARGE SCALE GENOMIC DNA]</scope>
    <source>
        <strain evidence="1">Wuxi-XJTLU</strain>
    </source>
</reference>
<evidence type="ECO:0000313" key="2">
    <source>
        <dbReference type="Proteomes" id="UP000192247"/>
    </source>
</evidence>
<protein>
    <submittedName>
        <fullName evidence="1">Uncharacterized protein</fullName>
    </submittedName>
</protein>
<dbReference type="AlphaFoldDB" id="A0A1V9XZC5"/>
<proteinExistence type="predicted"/>